<evidence type="ECO:0000313" key="3">
    <source>
        <dbReference type="Proteomes" id="UP000237144"/>
    </source>
</evidence>
<gene>
    <name evidence="2" type="ORF">BMF94_5286</name>
</gene>
<evidence type="ECO:0000313" key="2">
    <source>
        <dbReference type="EMBL" id="POY71694.1"/>
    </source>
</evidence>
<dbReference type="AlphaFoldDB" id="A0A2S5B4J5"/>
<protein>
    <submittedName>
        <fullName evidence="2">Uncharacterized protein</fullName>
    </submittedName>
</protein>
<sequence length="146" mass="15790">MPPKSRSSSSKAATQKAALGFSATKKGVPPSSKQQGAAAKATKVSAQTNGKATTKKSDLAGLYPRLYKEALRKMGPPIHRDEMDDIEIILRVFDADEEYGPCSRVWSAGSAPRSSAFNRIPRQIGEILRSEEGKSTKAYSDSIFQI</sequence>
<reference evidence="2 3" key="1">
    <citation type="journal article" date="2018" name="Front. Microbiol.">
        <title>Prospects for Fungal Bioremediation of Acidic Radioactive Waste Sites: Characterization and Genome Sequence of Rhodotorula taiwanensis MD1149.</title>
        <authorList>
            <person name="Tkavc R."/>
            <person name="Matrosova V.Y."/>
            <person name="Grichenko O.E."/>
            <person name="Gostincar C."/>
            <person name="Volpe R.P."/>
            <person name="Klimenkova P."/>
            <person name="Gaidamakova E.K."/>
            <person name="Zhou C.E."/>
            <person name="Stewart B.J."/>
            <person name="Lyman M.G."/>
            <person name="Malfatti S.A."/>
            <person name="Rubinfeld B."/>
            <person name="Courtot M."/>
            <person name="Singh J."/>
            <person name="Dalgard C.L."/>
            <person name="Hamilton T."/>
            <person name="Frey K.G."/>
            <person name="Gunde-Cimerman N."/>
            <person name="Dugan L."/>
            <person name="Daly M.J."/>
        </authorList>
    </citation>
    <scope>NUCLEOTIDE SEQUENCE [LARGE SCALE GENOMIC DNA]</scope>
    <source>
        <strain evidence="2 3">MD1149</strain>
    </source>
</reference>
<dbReference type="GO" id="GO:0000731">
    <property type="term" value="P:DNA synthesis involved in DNA repair"/>
    <property type="evidence" value="ECO:0007669"/>
    <property type="project" value="InterPro"/>
</dbReference>
<accession>A0A2S5B4J5</accession>
<keyword evidence="3" id="KW-1185">Reference proteome</keyword>
<dbReference type="STRING" id="741276.A0A2S5B4J5"/>
<dbReference type="OrthoDB" id="337486at2759"/>
<feature type="region of interest" description="Disordered" evidence="1">
    <location>
        <begin position="1"/>
        <end position="55"/>
    </location>
</feature>
<dbReference type="GO" id="GO:0006260">
    <property type="term" value="P:DNA replication"/>
    <property type="evidence" value="ECO:0007669"/>
    <property type="project" value="InterPro"/>
</dbReference>
<feature type="compositionally biased region" description="Low complexity" evidence="1">
    <location>
        <begin position="1"/>
        <end position="18"/>
    </location>
</feature>
<organism evidence="2 3">
    <name type="scientific">Rhodotorula taiwanensis</name>
    <dbReference type="NCBI Taxonomy" id="741276"/>
    <lineage>
        <taxon>Eukaryota</taxon>
        <taxon>Fungi</taxon>
        <taxon>Dikarya</taxon>
        <taxon>Basidiomycota</taxon>
        <taxon>Pucciniomycotina</taxon>
        <taxon>Microbotryomycetes</taxon>
        <taxon>Sporidiobolales</taxon>
        <taxon>Sporidiobolaceae</taxon>
        <taxon>Rhodotorula</taxon>
    </lineage>
</organism>
<comment type="caution">
    <text evidence="2">The sequence shown here is derived from an EMBL/GenBank/DDBJ whole genome shotgun (WGS) entry which is preliminary data.</text>
</comment>
<name>A0A2S5B4J5_9BASI</name>
<dbReference type="EMBL" id="PJQD01000074">
    <property type="protein sequence ID" value="POY71694.1"/>
    <property type="molecule type" value="Genomic_DNA"/>
</dbReference>
<proteinExistence type="predicted"/>
<dbReference type="Proteomes" id="UP000237144">
    <property type="component" value="Unassembled WGS sequence"/>
</dbReference>
<evidence type="ECO:0000256" key="1">
    <source>
        <dbReference type="SAM" id="MobiDB-lite"/>
    </source>
</evidence>
<dbReference type="InterPro" id="IPR007218">
    <property type="entry name" value="DNA_pol_delta_4"/>
</dbReference>
<dbReference type="Pfam" id="PF04081">
    <property type="entry name" value="DNA_pol_delta_4"/>
    <property type="match status" value="1"/>
</dbReference>